<evidence type="ECO:0000313" key="9">
    <source>
        <dbReference type="Proteomes" id="UP000244140"/>
    </source>
</evidence>
<dbReference type="RefSeq" id="WP_010714134.1">
    <property type="nucleotide sequence ID" value="NZ_AP026714.1"/>
</dbReference>
<feature type="domain" description="DarT" evidence="6">
    <location>
        <begin position="7"/>
        <end position="172"/>
    </location>
</feature>
<evidence type="ECO:0000256" key="1">
    <source>
        <dbReference type="ARBA" id="ARBA00022649"/>
    </source>
</evidence>
<evidence type="ECO:0000256" key="2">
    <source>
        <dbReference type="ARBA" id="ARBA00022676"/>
    </source>
</evidence>
<proteinExistence type="predicted"/>
<dbReference type="InterPro" id="IPR029494">
    <property type="entry name" value="DarT"/>
</dbReference>
<keyword evidence="1" id="KW-1277">Toxin-antitoxin system</keyword>
<evidence type="ECO:0000313" key="8">
    <source>
        <dbReference type="EMBL" id="QNP37465.1"/>
    </source>
</evidence>
<accession>A0A7H0FN49</accession>
<dbReference type="Proteomes" id="UP000516122">
    <property type="component" value="Chromosome"/>
</dbReference>
<reference evidence="8 10" key="2">
    <citation type="submission" date="2020-08" db="EMBL/GenBank/DDBJ databases">
        <title>Enterococcus faecalis SF28073 genome assembly.</title>
        <authorList>
            <person name="Duerkop B.A."/>
            <person name="Johnson C.N."/>
        </authorList>
    </citation>
    <scope>NUCLEOTIDE SEQUENCE [LARGE SCALE GENOMIC DNA]</scope>
    <source>
        <strain evidence="8 10">SF28073</strain>
    </source>
</reference>
<evidence type="ECO:0000313" key="7">
    <source>
        <dbReference type="EMBL" id="PTN78920.1"/>
    </source>
</evidence>
<keyword evidence="4" id="KW-0548">Nucleotidyltransferase</keyword>
<evidence type="ECO:0000313" key="10">
    <source>
        <dbReference type="Proteomes" id="UP000516122"/>
    </source>
</evidence>
<organism evidence="8 10">
    <name type="scientific">Enterococcus faecalis</name>
    <name type="common">Streptococcus faecalis</name>
    <dbReference type="NCBI Taxonomy" id="1351"/>
    <lineage>
        <taxon>Bacteria</taxon>
        <taxon>Bacillati</taxon>
        <taxon>Bacillota</taxon>
        <taxon>Bacilli</taxon>
        <taxon>Lactobacillales</taxon>
        <taxon>Enterococcaceae</taxon>
        <taxon>Enterococcus</taxon>
    </lineage>
</organism>
<dbReference type="EMBL" id="CP060804">
    <property type="protein sequence ID" value="QNP37465.1"/>
    <property type="molecule type" value="Genomic_DNA"/>
</dbReference>
<dbReference type="Pfam" id="PF14487">
    <property type="entry name" value="DarT"/>
    <property type="match status" value="1"/>
</dbReference>
<keyword evidence="5" id="KW-0238">DNA-binding</keyword>
<protein>
    <submittedName>
        <fullName evidence="8">DUF4433 domain-containing protein</fullName>
    </submittedName>
</protein>
<evidence type="ECO:0000256" key="3">
    <source>
        <dbReference type="ARBA" id="ARBA00022679"/>
    </source>
</evidence>
<dbReference type="EMBL" id="PZZH01000001">
    <property type="protein sequence ID" value="PTN78920.1"/>
    <property type="molecule type" value="Genomic_DNA"/>
</dbReference>
<dbReference type="GO" id="GO:0003677">
    <property type="term" value="F:DNA binding"/>
    <property type="evidence" value="ECO:0007669"/>
    <property type="project" value="UniProtKB-KW"/>
</dbReference>
<reference evidence="7 9" key="1">
    <citation type="submission" date="2018-04" db="EMBL/GenBank/DDBJ databases">
        <authorList>
            <person name="Van Tyne D."/>
        </authorList>
    </citation>
    <scope>NUCLEOTIDE SEQUENCE [LARGE SCALE GENOMIC DNA]</scope>
    <source>
        <strain evidence="7 9">B2535</strain>
    </source>
</reference>
<keyword evidence="2" id="KW-0328">Glycosyltransferase</keyword>
<dbReference type="GO" id="GO:0016757">
    <property type="term" value="F:glycosyltransferase activity"/>
    <property type="evidence" value="ECO:0007669"/>
    <property type="project" value="UniProtKB-KW"/>
</dbReference>
<gene>
    <name evidence="7" type="ORF">DAI13_14595</name>
    <name evidence="8" type="ORF">H9Q64_13525</name>
</gene>
<keyword evidence="3" id="KW-0808">Transferase</keyword>
<dbReference type="Proteomes" id="UP000244140">
    <property type="component" value="Unassembled WGS sequence"/>
</dbReference>
<evidence type="ECO:0000256" key="4">
    <source>
        <dbReference type="ARBA" id="ARBA00022695"/>
    </source>
</evidence>
<dbReference type="GO" id="GO:0016779">
    <property type="term" value="F:nucleotidyltransferase activity"/>
    <property type="evidence" value="ECO:0007669"/>
    <property type="project" value="UniProtKB-KW"/>
</dbReference>
<sequence length="185" mass="21981">MTKNKLFHLTDKSNINSIRKHGLVGVKKAKDLLRRETGTDHTLFNQQTYSILNTYGWKGYDLRCATFMFEEDSCLGYELLQLMNDDPYILEIEIDRLNKDKLFVFNTEIASHLLNYSKQDQHRLAKFYWNTAIPYNTYVQNKDKVNDAFQLGNIMYQAEYVYFGEISPKYIKNYERGKKYDSGRY</sequence>
<name>A0A7H0FN49_ENTFL</name>
<evidence type="ECO:0000256" key="5">
    <source>
        <dbReference type="ARBA" id="ARBA00023125"/>
    </source>
</evidence>
<evidence type="ECO:0000259" key="6">
    <source>
        <dbReference type="Pfam" id="PF14487"/>
    </source>
</evidence>
<dbReference type="AlphaFoldDB" id="A0A7H0FN49"/>